<dbReference type="KEGG" id="lxy:O159_20530"/>
<sequence>MTALASAQKAPVALVAGLIEAPTAAFSHSVELADLAGSAHESRTRPLHWCRQAGNVLASRIGRRG</sequence>
<dbReference type="EMBL" id="CP006734">
    <property type="protein sequence ID" value="AGW42043.1"/>
    <property type="molecule type" value="Genomic_DNA"/>
</dbReference>
<dbReference type="STRING" id="1389489.O159_20530"/>
<dbReference type="Proteomes" id="UP000016743">
    <property type="component" value="Chromosome"/>
</dbReference>
<dbReference type="PATRIC" id="fig|1389489.3.peg.1971"/>
<protein>
    <submittedName>
        <fullName evidence="1">Uncharacterized protein</fullName>
    </submittedName>
</protein>
<gene>
    <name evidence="1" type="ORF">O159_20530</name>
</gene>
<dbReference type="HOGENOM" id="CLU_2844509_0_0_11"/>
<evidence type="ECO:0000313" key="1">
    <source>
        <dbReference type="EMBL" id="AGW42043.1"/>
    </source>
</evidence>
<evidence type="ECO:0000313" key="2">
    <source>
        <dbReference type="Proteomes" id="UP000016743"/>
    </source>
</evidence>
<keyword evidence="2" id="KW-1185">Reference proteome</keyword>
<organism evidence="1 2">
    <name type="scientific">Leifsonia xyli subsp. cynodontis DSM 46306</name>
    <dbReference type="NCBI Taxonomy" id="1389489"/>
    <lineage>
        <taxon>Bacteria</taxon>
        <taxon>Bacillati</taxon>
        <taxon>Actinomycetota</taxon>
        <taxon>Actinomycetes</taxon>
        <taxon>Micrococcales</taxon>
        <taxon>Microbacteriaceae</taxon>
        <taxon>Leifsonia</taxon>
    </lineage>
</organism>
<reference evidence="1 2" key="1">
    <citation type="journal article" date="2013" name="Genome Announc.">
        <title>Complete Genome Sequence of Leifsonia xyli subsp. cynodontis Strain DSM46306, a Gram-Positive Bacterial Pathogen of Grasses.</title>
        <authorList>
            <person name="Monteiro-Vitorello C.B."/>
            <person name="Zerillo M.M."/>
            <person name="Van Sluys M.A."/>
            <person name="Camargo L.E."/>
            <person name="Kitajima J.P."/>
        </authorList>
    </citation>
    <scope>NUCLEOTIDE SEQUENCE [LARGE SCALE GENOMIC DNA]</scope>
    <source>
        <strain evidence="1 2">DSM 46306</strain>
    </source>
</reference>
<accession>U3PEL4</accession>
<name>U3PEL4_LEIXC</name>
<proteinExistence type="predicted"/>
<dbReference type="AlphaFoldDB" id="U3PEL4"/>